<evidence type="ECO:0000313" key="16">
    <source>
        <dbReference type="Proteomes" id="UP000256970"/>
    </source>
</evidence>
<dbReference type="PANTHER" id="PTHR11929:SF194">
    <property type="entry name" value="ALPHA-(1,3)-FUCOSYLTRANSFERASE 10"/>
    <property type="match status" value="1"/>
</dbReference>
<evidence type="ECO:0000256" key="6">
    <source>
        <dbReference type="ARBA" id="ARBA00022692"/>
    </source>
</evidence>
<dbReference type="SUPFAM" id="SSF53756">
    <property type="entry name" value="UDP-Glycosyltransferase/glycogen phosphorylase"/>
    <property type="match status" value="1"/>
</dbReference>
<reference evidence="15 16" key="1">
    <citation type="submission" date="2016-10" db="EMBL/GenBank/DDBJ databases">
        <authorList>
            <person name="Cai Z."/>
        </authorList>
    </citation>
    <scope>NUCLEOTIDE SEQUENCE [LARGE SCALE GENOMIC DNA]</scope>
</reference>
<evidence type="ECO:0000256" key="12">
    <source>
        <dbReference type="RuleBase" id="RU003832"/>
    </source>
</evidence>
<dbReference type="GO" id="GO:0032580">
    <property type="term" value="C:Golgi cisterna membrane"/>
    <property type="evidence" value="ECO:0007669"/>
    <property type="project" value="UniProtKB-SubCell"/>
</dbReference>
<keyword evidence="7" id="KW-0735">Signal-anchor</keyword>
<keyword evidence="8" id="KW-1133">Transmembrane helix</keyword>
<keyword evidence="9" id="KW-0472">Membrane</keyword>
<evidence type="ECO:0000256" key="2">
    <source>
        <dbReference type="ARBA" id="ARBA00004922"/>
    </source>
</evidence>
<dbReference type="Pfam" id="PF00852">
    <property type="entry name" value="Glyco_transf_10"/>
    <property type="match status" value="1"/>
</dbReference>
<evidence type="ECO:0000256" key="8">
    <source>
        <dbReference type="ARBA" id="ARBA00022989"/>
    </source>
</evidence>
<evidence type="ECO:0000256" key="1">
    <source>
        <dbReference type="ARBA" id="ARBA00004606"/>
    </source>
</evidence>
<keyword evidence="10" id="KW-0325">Glycoprotein</keyword>
<name>A0A383VGR5_TETOB</name>
<organism evidence="15 16">
    <name type="scientific">Tetradesmus obliquus</name>
    <name type="common">Green alga</name>
    <name type="synonym">Acutodesmus obliquus</name>
    <dbReference type="NCBI Taxonomy" id="3088"/>
    <lineage>
        <taxon>Eukaryota</taxon>
        <taxon>Viridiplantae</taxon>
        <taxon>Chlorophyta</taxon>
        <taxon>core chlorophytes</taxon>
        <taxon>Chlorophyceae</taxon>
        <taxon>CS clade</taxon>
        <taxon>Sphaeropleales</taxon>
        <taxon>Scenedesmaceae</taxon>
        <taxon>Tetradesmus</taxon>
    </lineage>
</organism>
<keyword evidence="16" id="KW-1185">Reference proteome</keyword>
<evidence type="ECO:0000313" key="15">
    <source>
        <dbReference type="EMBL" id="SZX63932.1"/>
    </source>
</evidence>
<evidence type="ECO:0000256" key="10">
    <source>
        <dbReference type="ARBA" id="ARBA00023180"/>
    </source>
</evidence>
<keyword evidence="4 12" id="KW-0328">Glycosyltransferase</keyword>
<evidence type="ECO:0000256" key="3">
    <source>
        <dbReference type="ARBA" id="ARBA00008919"/>
    </source>
</evidence>
<keyword evidence="5 12" id="KW-0808">Transferase</keyword>
<evidence type="ECO:0000259" key="14">
    <source>
        <dbReference type="Pfam" id="PF00852"/>
    </source>
</evidence>
<dbReference type="InterPro" id="IPR038577">
    <property type="entry name" value="GT10-like_C_sf"/>
</dbReference>
<evidence type="ECO:0000256" key="4">
    <source>
        <dbReference type="ARBA" id="ARBA00022676"/>
    </source>
</evidence>
<comment type="similarity">
    <text evidence="3 12">Belongs to the glycosyltransferase 10 family.</text>
</comment>
<evidence type="ECO:0000256" key="11">
    <source>
        <dbReference type="ARBA" id="ARBA00037847"/>
    </source>
</evidence>
<keyword evidence="12" id="KW-0333">Golgi apparatus</keyword>
<dbReference type="EC" id="2.4.1.-" evidence="12"/>
<dbReference type="GO" id="GO:0008417">
    <property type="term" value="F:fucosyltransferase activity"/>
    <property type="evidence" value="ECO:0007669"/>
    <property type="project" value="InterPro"/>
</dbReference>
<feature type="region of interest" description="Disordered" evidence="13">
    <location>
        <begin position="138"/>
        <end position="163"/>
    </location>
</feature>
<dbReference type="STRING" id="3088.A0A383VGR5"/>
<sequence length="538" mass="59330">MKKQQSSSEYIAFAVVASVSLTAALLIGRGIDLSVYAISQDRAYSLPLERTGAPVRPNVQQQQQQQQQQQSQPRYPPAALARQRAIAADVAEAAEALQRYHRLHNQPVLAVHHEAGSYPEIHWPQHSGELPQLPSDAVLQASGSSSSSSSSNSSSNSSSSSHANGPNPFMLVAYNGTFFGQQWPTHALQCAVPCIMTSDTAKYDQRADVLVYHAPELDWDSFWAAPKPQHQLWALHSMESEEAYTVQQAAAPTWQRFDIQANYKLSAVRPELIHVAVPYLNSAQYGGFREVRPAMFNKTGLALWMHNNCDAVSYRQQLVQQLMQLMPVDSPGACLNNMDAGGLNTAAPTELMARYKFYLVFENVFGDPDWVSSTFFRALDAGAVPVVLGAPNVLKFAPGQRSIIRACDFDSAQDLADYLLYLDSNDTAYREYLSWKEAGPSAAFSSLMRTADLSPWCEVCIAAAQRNPRAFDAATQQTLLSHQQTKRAFDQLNARLDQEASIACRGKTAWWEVQPAEGDAALWARDEAVGAPARRMTS</sequence>
<evidence type="ECO:0000256" key="7">
    <source>
        <dbReference type="ARBA" id="ARBA00022968"/>
    </source>
</evidence>
<dbReference type="InterPro" id="IPR001503">
    <property type="entry name" value="Glyco_trans_10"/>
</dbReference>
<evidence type="ECO:0000256" key="9">
    <source>
        <dbReference type="ARBA" id="ARBA00023136"/>
    </source>
</evidence>
<dbReference type="Proteomes" id="UP000256970">
    <property type="component" value="Unassembled WGS sequence"/>
</dbReference>
<dbReference type="InterPro" id="IPR055270">
    <property type="entry name" value="Glyco_tran_10_C"/>
</dbReference>
<evidence type="ECO:0000256" key="13">
    <source>
        <dbReference type="SAM" id="MobiDB-lite"/>
    </source>
</evidence>
<feature type="domain" description="Fucosyltransferase C-terminal" evidence="14">
    <location>
        <begin position="297"/>
        <end position="468"/>
    </location>
</feature>
<comment type="subcellular location">
    <subcellularLocation>
        <location evidence="11">Endomembrane system</location>
        <topology evidence="11">Single-pass membrane protein</topology>
    </subcellularLocation>
    <subcellularLocation>
        <location evidence="12">Golgi apparatus</location>
        <location evidence="12">Golgi stack membrane</location>
        <topology evidence="12">Single-pass type II membrane protein</topology>
    </subcellularLocation>
    <subcellularLocation>
        <location evidence="1">Membrane</location>
        <topology evidence="1">Single-pass type II membrane protein</topology>
    </subcellularLocation>
</comment>
<feature type="compositionally biased region" description="Low complexity" evidence="13">
    <location>
        <begin position="60"/>
        <end position="80"/>
    </location>
</feature>
<protein>
    <recommendedName>
        <fullName evidence="12">Fucosyltransferase</fullName>
        <ecNumber evidence="12">2.4.1.-</ecNumber>
    </recommendedName>
</protein>
<comment type="pathway">
    <text evidence="2">Protein modification; protein glycosylation.</text>
</comment>
<evidence type="ECO:0000256" key="5">
    <source>
        <dbReference type="ARBA" id="ARBA00022679"/>
    </source>
</evidence>
<accession>A0A383VGR5</accession>
<dbReference type="PANTHER" id="PTHR11929">
    <property type="entry name" value="ALPHA- 1,3 -FUCOSYLTRANSFERASE"/>
    <property type="match status" value="1"/>
</dbReference>
<dbReference type="EMBL" id="FNXT01000356">
    <property type="protein sequence ID" value="SZX63932.1"/>
    <property type="molecule type" value="Genomic_DNA"/>
</dbReference>
<feature type="region of interest" description="Disordered" evidence="13">
    <location>
        <begin position="55"/>
        <end position="80"/>
    </location>
</feature>
<dbReference type="UniPathway" id="UPA00378"/>
<dbReference type="FunFam" id="3.40.50.11660:FF:000002">
    <property type="entry name" value="Alpha-(1,3)-fucosyltransferase"/>
    <property type="match status" value="1"/>
</dbReference>
<keyword evidence="6 12" id="KW-0812">Transmembrane</keyword>
<proteinExistence type="inferred from homology"/>
<dbReference type="AlphaFoldDB" id="A0A383VGR5"/>
<gene>
    <name evidence="15" type="ORF">BQ4739_LOCUS4471</name>
</gene>
<feature type="compositionally biased region" description="Low complexity" evidence="13">
    <location>
        <begin position="144"/>
        <end position="161"/>
    </location>
</feature>
<dbReference type="Gene3D" id="3.40.50.11660">
    <property type="entry name" value="Glycosyl transferase family 10, C-terminal domain"/>
    <property type="match status" value="1"/>
</dbReference>